<feature type="region of interest" description="Disordered" evidence="1">
    <location>
        <begin position="799"/>
        <end position="853"/>
    </location>
</feature>
<feature type="region of interest" description="Disordered" evidence="1">
    <location>
        <begin position="314"/>
        <end position="339"/>
    </location>
</feature>
<dbReference type="AlphaFoldDB" id="A0AAD7ME94"/>
<gene>
    <name evidence="2" type="ORF">DFH07DRAFT_786020</name>
</gene>
<feature type="region of interest" description="Disordered" evidence="1">
    <location>
        <begin position="205"/>
        <end position="227"/>
    </location>
</feature>
<evidence type="ECO:0000313" key="3">
    <source>
        <dbReference type="Proteomes" id="UP001215280"/>
    </source>
</evidence>
<sequence length="853" mass="86215">MPPRYNVQTRSKSIPKQPLPTLAVTPLPASASPDAVATSGYPDRPKTALSGLHFGRNTGNTYTASKVEGKSAARAPSTTSSFSTASSNAFDALTDLDDTNTVEEQMTLDLLGLPSNAFVDSPGGDISSSVPPGDVSPPKDIPPPTDPIALLARHLARPRPSTPPGTTSGAGSSASGTDPSPELGCTQNTDGLLRDAADIQFFLNPDDDTPMPAVPRAPTSTSTVPPPGTPTTFVTSGAAANPSAFLAPTASATPASAAGPGVLNLGAQDTNIAEAVAAAGRARQARAAATPLPASPVTATEPAAVPLVPTAAQLPTPTGAPLPTPTAAPLPAPTATTKPPTPSAIVLPVPVAAPQPAPTTEPLLLPALPPALTVTATAVAPPMTSTIPPPSSVQAATQPTVDPSFSGVVTRSQARRTAAGAPIPSTLPFGMFIPSHAPPAPITASSNPSTITAGHFPPLPQTTNAAQPPTTVAPVGPPPPVQPLPGAQPPAPAPGIGAAGAAATGITATGAAAMQTVPAAAAAALNATPLPVLCPVPINVPGLYSPDRITAYDNVSPTHLSNWDALTGGKFLVYEWNGRSHSLESTTVEDLKSAITRITGTIPLVGPPVAANPSNRSSPFMYLVRGISDADTQRLLARRIWNVVGRQTFFAVPYDAPSSIFLFTLDGFSFTADDGVDSSMVTRQPRPSSLSTTTPTPPAADADPMAHFAASVRVSPIHLKNAGGRTRVAWNVTAAPPSADVTNNRAWVAALSALTFDSTMHWEGRAISPPLFCSGCKSPGHNIALCPLPKLPGWYTKPVAPSTGSSSGSSGGGNSSGNNGGNGNGNGRARGPRNNNNGNQNNRNRGRNNQGGQ</sequence>
<feature type="compositionally biased region" description="Low complexity" evidence="1">
    <location>
        <begin position="164"/>
        <end position="181"/>
    </location>
</feature>
<feature type="compositionally biased region" description="Low complexity" evidence="1">
    <location>
        <begin position="19"/>
        <end position="29"/>
    </location>
</feature>
<organism evidence="2 3">
    <name type="scientific">Mycena maculata</name>
    <dbReference type="NCBI Taxonomy" id="230809"/>
    <lineage>
        <taxon>Eukaryota</taxon>
        <taxon>Fungi</taxon>
        <taxon>Dikarya</taxon>
        <taxon>Basidiomycota</taxon>
        <taxon>Agaricomycotina</taxon>
        <taxon>Agaricomycetes</taxon>
        <taxon>Agaricomycetidae</taxon>
        <taxon>Agaricales</taxon>
        <taxon>Marasmiineae</taxon>
        <taxon>Mycenaceae</taxon>
        <taxon>Mycena</taxon>
    </lineage>
</organism>
<feature type="compositionally biased region" description="Low complexity" evidence="1">
    <location>
        <begin position="72"/>
        <end position="85"/>
    </location>
</feature>
<accession>A0AAD7ME94</accession>
<feature type="compositionally biased region" description="Low complexity" evidence="1">
    <location>
        <begin position="461"/>
        <end position="474"/>
    </location>
</feature>
<feature type="compositionally biased region" description="Low complexity" evidence="1">
    <location>
        <begin position="685"/>
        <end position="700"/>
    </location>
</feature>
<evidence type="ECO:0000313" key="2">
    <source>
        <dbReference type="EMBL" id="KAJ7712399.1"/>
    </source>
</evidence>
<name>A0AAD7ME94_9AGAR</name>
<feature type="region of interest" description="Disordered" evidence="1">
    <location>
        <begin position="440"/>
        <end position="496"/>
    </location>
</feature>
<dbReference type="EMBL" id="JARJLG010000431">
    <property type="protein sequence ID" value="KAJ7712399.1"/>
    <property type="molecule type" value="Genomic_DNA"/>
</dbReference>
<reference evidence="2" key="1">
    <citation type="submission" date="2023-03" db="EMBL/GenBank/DDBJ databases">
        <title>Massive genome expansion in bonnet fungi (Mycena s.s.) driven by repeated elements and novel gene families across ecological guilds.</title>
        <authorList>
            <consortium name="Lawrence Berkeley National Laboratory"/>
            <person name="Harder C.B."/>
            <person name="Miyauchi S."/>
            <person name="Viragh M."/>
            <person name="Kuo A."/>
            <person name="Thoen E."/>
            <person name="Andreopoulos B."/>
            <person name="Lu D."/>
            <person name="Skrede I."/>
            <person name="Drula E."/>
            <person name="Henrissat B."/>
            <person name="Morin E."/>
            <person name="Kohler A."/>
            <person name="Barry K."/>
            <person name="LaButti K."/>
            <person name="Morin E."/>
            <person name="Salamov A."/>
            <person name="Lipzen A."/>
            <person name="Mereny Z."/>
            <person name="Hegedus B."/>
            <person name="Baldrian P."/>
            <person name="Stursova M."/>
            <person name="Weitz H."/>
            <person name="Taylor A."/>
            <person name="Grigoriev I.V."/>
            <person name="Nagy L.G."/>
            <person name="Martin F."/>
            <person name="Kauserud H."/>
        </authorList>
    </citation>
    <scope>NUCLEOTIDE SEQUENCE</scope>
    <source>
        <strain evidence="2">CBHHK188m</strain>
    </source>
</reference>
<keyword evidence="3" id="KW-1185">Reference proteome</keyword>
<feature type="compositionally biased region" description="Pro residues" evidence="1">
    <location>
        <begin position="475"/>
        <end position="493"/>
    </location>
</feature>
<dbReference type="Proteomes" id="UP001215280">
    <property type="component" value="Unassembled WGS sequence"/>
</dbReference>
<feature type="compositionally biased region" description="Gly residues" evidence="1">
    <location>
        <begin position="809"/>
        <end position="828"/>
    </location>
</feature>
<comment type="caution">
    <text evidence="2">The sequence shown here is derived from an EMBL/GenBank/DDBJ whole genome shotgun (WGS) entry which is preliminary data.</text>
</comment>
<proteinExistence type="predicted"/>
<feature type="region of interest" description="Disordered" evidence="1">
    <location>
        <begin position="66"/>
        <end position="85"/>
    </location>
</feature>
<feature type="region of interest" description="Disordered" evidence="1">
    <location>
        <begin position="679"/>
        <end position="700"/>
    </location>
</feature>
<feature type="compositionally biased region" description="Low complexity" evidence="1">
    <location>
        <begin position="829"/>
        <end position="853"/>
    </location>
</feature>
<feature type="compositionally biased region" description="Polar residues" evidence="1">
    <location>
        <begin position="443"/>
        <end position="452"/>
    </location>
</feature>
<feature type="region of interest" description="Disordered" evidence="1">
    <location>
        <begin position="119"/>
        <end position="189"/>
    </location>
</feature>
<feature type="region of interest" description="Disordered" evidence="1">
    <location>
        <begin position="1"/>
        <end position="59"/>
    </location>
</feature>
<evidence type="ECO:0000256" key="1">
    <source>
        <dbReference type="SAM" id="MobiDB-lite"/>
    </source>
</evidence>
<protein>
    <submittedName>
        <fullName evidence="2">Uncharacterized protein</fullName>
    </submittedName>
</protein>
<feature type="compositionally biased region" description="Polar residues" evidence="1">
    <location>
        <begin position="1"/>
        <end position="14"/>
    </location>
</feature>
<feature type="compositionally biased region" description="Low complexity" evidence="1">
    <location>
        <begin position="127"/>
        <end position="138"/>
    </location>
</feature>
<feature type="compositionally biased region" description="Pro residues" evidence="1">
    <location>
        <begin position="318"/>
        <end position="332"/>
    </location>
</feature>